<keyword evidence="2 5" id="KW-0812">Transmembrane</keyword>
<dbReference type="Proteomes" id="UP000236449">
    <property type="component" value="Unassembled WGS sequence"/>
</dbReference>
<evidence type="ECO:0000259" key="7">
    <source>
        <dbReference type="Pfam" id="PF11846"/>
    </source>
</evidence>
<feature type="transmembrane region" description="Helical" evidence="5">
    <location>
        <begin position="108"/>
        <end position="125"/>
    </location>
</feature>
<feature type="transmembrane region" description="Helical" evidence="5">
    <location>
        <begin position="177"/>
        <end position="200"/>
    </location>
</feature>
<proteinExistence type="predicted"/>
<dbReference type="EMBL" id="POSK01000014">
    <property type="protein sequence ID" value="PNI02836.1"/>
    <property type="molecule type" value="Genomic_DNA"/>
</dbReference>
<feature type="transmembrane region" description="Helical" evidence="5">
    <location>
        <begin position="50"/>
        <end position="70"/>
    </location>
</feature>
<feature type="transmembrane region" description="Helical" evidence="5">
    <location>
        <begin position="24"/>
        <end position="44"/>
    </location>
</feature>
<feature type="domain" description="Protein glycosylation ligase" evidence="8">
    <location>
        <begin position="174"/>
        <end position="199"/>
    </location>
</feature>
<dbReference type="Pfam" id="PF15864">
    <property type="entry name" value="PglL_A"/>
    <property type="match status" value="1"/>
</dbReference>
<dbReference type="PANTHER" id="PTHR37422">
    <property type="entry name" value="TEICHURONIC ACID BIOSYNTHESIS PROTEIN TUAE"/>
    <property type="match status" value="1"/>
</dbReference>
<dbReference type="Pfam" id="PF11846">
    <property type="entry name" value="Wzy_C_2"/>
    <property type="match status" value="1"/>
</dbReference>
<feature type="transmembrane region" description="Helical" evidence="5">
    <location>
        <begin position="212"/>
        <end position="230"/>
    </location>
</feature>
<dbReference type="RefSeq" id="WP_102966960.1">
    <property type="nucleotide sequence ID" value="NZ_POSK01000014.1"/>
</dbReference>
<feature type="transmembrane region" description="Helical" evidence="5">
    <location>
        <begin position="448"/>
        <end position="468"/>
    </location>
</feature>
<dbReference type="InterPro" id="IPR031726">
    <property type="entry name" value="PglL_A"/>
</dbReference>
<keyword evidence="4 5" id="KW-0472">Membrane</keyword>
<feature type="transmembrane region" description="Helical" evidence="5">
    <location>
        <begin position="387"/>
        <end position="404"/>
    </location>
</feature>
<evidence type="ECO:0000256" key="1">
    <source>
        <dbReference type="ARBA" id="ARBA00004141"/>
    </source>
</evidence>
<feature type="transmembrane region" description="Helical" evidence="5">
    <location>
        <begin position="82"/>
        <end position="102"/>
    </location>
</feature>
<dbReference type="PANTHER" id="PTHR37422:SF21">
    <property type="entry name" value="EXOQ-LIKE PROTEIN"/>
    <property type="match status" value="1"/>
</dbReference>
<feature type="transmembrane region" description="Helical" evidence="5">
    <location>
        <begin position="259"/>
        <end position="279"/>
    </location>
</feature>
<feature type="domain" description="Virulence factor membrane-bound polymerase C-terminal" evidence="7">
    <location>
        <begin position="388"/>
        <end position="572"/>
    </location>
</feature>
<accession>A0A2J8HX20</accession>
<comment type="subcellular location">
    <subcellularLocation>
        <location evidence="1">Membrane</location>
        <topology evidence="1">Multi-pass membrane protein</topology>
    </subcellularLocation>
</comment>
<dbReference type="GO" id="GO:0016874">
    <property type="term" value="F:ligase activity"/>
    <property type="evidence" value="ECO:0007669"/>
    <property type="project" value="UniProtKB-KW"/>
</dbReference>
<feature type="transmembrane region" description="Helical" evidence="5">
    <location>
        <begin position="137"/>
        <end position="157"/>
    </location>
</feature>
<evidence type="ECO:0000259" key="8">
    <source>
        <dbReference type="Pfam" id="PF15864"/>
    </source>
</evidence>
<organism evidence="9 10">
    <name type="scientific">Vibrio diazotrophicus</name>
    <dbReference type="NCBI Taxonomy" id="685"/>
    <lineage>
        <taxon>Bacteria</taxon>
        <taxon>Pseudomonadati</taxon>
        <taxon>Pseudomonadota</taxon>
        <taxon>Gammaproteobacteria</taxon>
        <taxon>Vibrionales</taxon>
        <taxon>Vibrionaceae</taxon>
        <taxon>Vibrio</taxon>
    </lineage>
</organism>
<sequence length="588" mass="67138">MATLLLSGTQLEPQAPSVPKNKPFLIAVSFVYLIAMHVFMPNLGGDGLSLPFNAATWIAISIPLAIGLYQMSSYQRLRYSKLTIGLWVCCVIMTLPLFFANAQWYSELTRIIGLWAGFSLFLVLQQFHFSNKNKQKLLLFVVFASLIEALFGVYQYSVLHTGNIFNYDTVKNLPYGIFQHPDAMASFLTTGLVLSGYLLARQPKKYNKKLSEVSLLYITPVVSIPLIIVLHSLVGWISAAVGVLLILPYLYRFSPRQRFINWVLATVSGLIIGLGALYLSHNQDRDVEPYLSSVPYSSVLPQSIDMLIEKPFTGYGYGKFESSYILYTARQHQLNPNYKVGIPSMEHPHNEFLFWGIEGGLLPVLGMALAASFVLIRIYSAKKGTRLAMFALLLPIVIHSLVDAPFYQSSIHWLTFMILLFWIDQRVAKYRVFRFSKLSKTLLRITSLTLPIVTCFYMVSVLHTNFYLTKFETSNPKQLDILNKVVNPVLIKDRLDWEMYSTYLDLGLNEKKYEYIQPYIDWSLKIIQSKPRPGLYEKLIMAYQAIGDTSRAEQTKTEAEFLFPELDFSHIQYQSLFDNSEQSETDIE</sequence>
<protein>
    <submittedName>
        <fullName evidence="9">Ligase</fullName>
    </submittedName>
</protein>
<keyword evidence="9" id="KW-0436">Ligase</keyword>
<keyword evidence="3 5" id="KW-1133">Transmembrane helix</keyword>
<evidence type="ECO:0000256" key="4">
    <source>
        <dbReference type="ARBA" id="ARBA00023136"/>
    </source>
</evidence>
<evidence type="ECO:0000256" key="5">
    <source>
        <dbReference type="SAM" id="Phobius"/>
    </source>
</evidence>
<reference evidence="9 10" key="1">
    <citation type="submission" date="2018-01" db="EMBL/GenBank/DDBJ databases">
        <title>Draft genome sequences of six Vibrio diazotrophicus strains isolated from deep-sea sediments of the Baltic Sea.</title>
        <authorList>
            <person name="Castillo D."/>
            <person name="Vandieken V."/>
            <person name="Chiang O."/>
            <person name="Middelboe M."/>
        </authorList>
    </citation>
    <scope>NUCLEOTIDE SEQUENCE [LARGE SCALE GENOMIC DNA]</scope>
    <source>
        <strain evidence="9 10">60.27F</strain>
    </source>
</reference>
<evidence type="ECO:0000259" key="6">
    <source>
        <dbReference type="Pfam" id="PF04932"/>
    </source>
</evidence>
<feature type="transmembrane region" description="Helical" evidence="5">
    <location>
        <begin position="410"/>
        <end position="427"/>
    </location>
</feature>
<comment type="caution">
    <text evidence="9">The sequence shown here is derived from an EMBL/GenBank/DDBJ whole genome shotgun (WGS) entry which is preliminary data.</text>
</comment>
<dbReference type="OrthoDB" id="5596698at2"/>
<dbReference type="InterPro" id="IPR007016">
    <property type="entry name" value="O-antigen_ligase-rel_domated"/>
</dbReference>
<evidence type="ECO:0000313" key="9">
    <source>
        <dbReference type="EMBL" id="PNI02836.1"/>
    </source>
</evidence>
<feature type="domain" description="O-antigen ligase-related" evidence="6">
    <location>
        <begin position="225"/>
        <end position="362"/>
    </location>
</feature>
<dbReference type="InterPro" id="IPR021797">
    <property type="entry name" value="Wzy_C_2"/>
</dbReference>
<evidence type="ECO:0000256" key="3">
    <source>
        <dbReference type="ARBA" id="ARBA00022989"/>
    </source>
</evidence>
<dbReference type="AlphaFoldDB" id="A0A2J8HX20"/>
<dbReference type="InterPro" id="IPR051533">
    <property type="entry name" value="WaaL-like"/>
</dbReference>
<dbReference type="Pfam" id="PF04932">
    <property type="entry name" value="Wzy_C"/>
    <property type="match status" value="1"/>
</dbReference>
<evidence type="ECO:0000256" key="2">
    <source>
        <dbReference type="ARBA" id="ARBA00022692"/>
    </source>
</evidence>
<feature type="transmembrane region" description="Helical" evidence="5">
    <location>
        <begin position="236"/>
        <end position="252"/>
    </location>
</feature>
<evidence type="ECO:0000313" key="10">
    <source>
        <dbReference type="Proteomes" id="UP000236449"/>
    </source>
</evidence>
<feature type="transmembrane region" description="Helical" evidence="5">
    <location>
        <begin position="352"/>
        <end position="375"/>
    </location>
</feature>
<dbReference type="GO" id="GO:0016020">
    <property type="term" value="C:membrane"/>
    <property type="evidence" value="ECO:0007669"/>
    <property type="project" value="UniProtKB-SubCell"/>
</dbReference>
<gene>
    <name evidence="9" type="ORF">C1N32_17710</name>
</gene>
<name>A0A2J8HX20_VIBDI</name>